<keyword evidence="3" id="KW-0540">Nuclease</keyword>
<evidence type="ECO:0000256" key="8">
    <source>
        <dbReference type="ARBA" id="ARBA00023242"/>
    </source>
</evidence>
<dbReference type="GO" id="GO:0017005">
    <property type="term" value="F:3'-tyrosyl-DNA phosphodiesterase activity"/>
    <property type="evidence" value="ECO:0007669"/>
    <property type="project" value="TreeGrafter"/>
</dbReference>
<dbReference type="GO" id="GO:0005634">
    <property type="term" value="C:nucleus"/>
    <property type="evidence" value="ECO:0007669"/>
    <property type="project" value="UniProtKB-SubCell"/>
</dbReference>
<dbReference type="GO" id="GO:0004527">
    <property type="term" value="F:exonuclease activity"/>
    <property type="evidence" value="ECO:0007669"/>
    <property type="project" value="UniProtKB-KW"/>
</dbReference>
<dbReference type="EMBL" id="LXTC01000001">
    <property type="protein sequence ID" value="OBA24312.1"/>
    <property type="molecule type" value="Genomic_DNA"/>
</dbReference>
<organism evidence="12 13">
    <name type="scientific">Metschnikowia bicuspidata var. bicuspidata NRRL YB-4993</name>
    <dbReference type="NCBI Taxonomy" id="869754"/>
    <lineage>
        <taxon>Eukaryota</taxon>
        <taxon>Fungi</taxon>
        <taxon>Dikarya</taxon>
        <taxon>Ascomycota</taxon>
        <taxon>Saccharomycotina</taxon>
        <taxon>Pichiomycetes</taxon>
        <taxon>Metschnikowiaceae</taxon>
        <taxon>Metschnikowia</taxon>
    </lineage>
</organism>
<evidence type="ECO:0000256" key="6">
    <source>
        <dbReference type="ARBA" id="ARBA00022839"/>
    </source>
</evidence>
<keyword evidence="7" id="KW-0234">DNA repair</keyword>
<feature type="binding site" evidence="10">
    <location>
        <position position="264"/>
    </location>
    <ligand>
        <name>substrate</name>
    </ligand>
</feature>
<sequence>MTRAVDEVIHDDSGSDLEIVLSHHVESDLEVSNRTFLKDAEEARVKRRKTFFEHKESHVSQEAKASIRQVTGTRELPAIILSDSEEDKLEEKQSDSKTIKGTVLNLHHQVAVAEQQKLASENHSTKTLDLAESPSEASSMNTLYQTDFPKSSGEGPRSSIRLLCDLSNLHTTNNSDENVDVVSLASLLGSPNLLETYQFNFSVQLPMFLSFLGESFATEYKNIVFITGSSIFESATQKSLIRKKFNVSEAVAPLPNRFASHHTKMMVNFYDNGDAEVIIMTCNLTQLDICGLTQALWKSGRIKKGPTTTTSGRRFRFDLLRYLSRYGLNETKRLVSVLEKFDFSSVDVELVASAPGVYNVRGNLSTAECYGYAKLRQVLERNNLLIENTDSRHNILSQVTSLAYPYTSQRGNTSSVFSHILCPLMFKTWQHLVPGGKSFEDHQKEHNYVPHIIFPTKKDVLGSKVGFLSGAAIHFKYESSIIHKAQYEQNIKKYLRKWTTPGDITGRENLTPHVKYYTCDNGDDWKLLKWVMVGSHNLSKQAWGYPKPKSNGNKMDISSYELSVLIPQDKDMLVPTYKTDTTVHIGSKPVRFPFSLPPMLYQTGDLPWTMEGL</sequence>
<evidence type="ECO:0000256" key="2">
    <source>
        <dbReference type="ARBA" id="ARBA00010205"/>
    </source>
</evidence>
<evidence type="ECO:0000256" key="4">
    <source>
        <dbReference type="ARBA" id="ARBA00022763"/>
    </source>
</evidence>
<dbReference type="GeneID" id="30028645"/>
<evidence type="ECO:0000256" key="11">
    <source>
        <dbReference type="PIRSR" id="PIRSR610347-3"/>
    </source>
</evidence>
<dbReference type="GO" id="GO:0003690">
    <property type="term" value="F:double-stranded DNA binding"/>
    <property type="evidence" value="ECO:0007669"/>
    <property type="project" value="TreeGrafter"/>
</dbReference>
<dbReference type="STRING" id="869754.A0A1A0HK99"/>
<gene>
    <name evidence="12" type="ORF">METBIDRAFT_30620</name>
</gene>
<dbReference type="OrthoDB" id="47785at2759"/>
<comment type="similarity">
    <text evidence="2">Belongs to the tyrosyl-DNA phosphodiesterase family.</text>
</comment>
<feature type="binding site" evidence="10">
    <location>
        <position position="515"/>
    </location>
    <ligand>
        <name>substrate</name>
    </ligand>
</feature>
<comment type="subcellular location">
    <subcellularLocation>
        <location evidence="1">Nucleus</location>
    </subcellularLocation>
</comment>
<keyword evidence="8" id="KW-0539">Nucleus</keyword>
<comment type="caution">
    <text evidence="12">The sequence shown here is derived from an EMBL/GenBank/DDBJ whole genome shotgun (WGS) entry which is preliminary data.</text>
</comment>
<dbReference type="SUPFAM" id="SSF56024">
    <property type="entry name" value="Phospholipase D/nuclease"/>
    <property type="match status" value="2"/>
</dbReference>
<keyword evidence="5" id="KW-0378">Hydrolase</keyword>
<protein>
    <submittedName>
        <fullName evidence="12">Phospholipase D/nuclease</fullName>
    </submittedName>
</protein>
<dbReference type="Pfam" id="PF06087">
    <property type="entry name" value="Tyr-DNA_phospho"/>
    <property type="match status" value="1"/>
</dbReference>
<feature type="active site" description="Nucleophile" evidence="9">
    <location>
        <position position="262"/>
    </location>
</feature>
<feature type="site" description="Interaction with DNA" evidence="11">
    <location>
        <position position="539"/>
    </location>
</feature>
<dbReference type="CDD" id="cd09196">
    <property type="entry name" value="PLDc_yTdp1_2"/>
    <property type="match status" value="1"/>
</dbReference>
<keyword evidence="4" id="KW-0227">DNA damage</keyword>
<feature type="active site" description="Proton donor/acceptor" evidence="9">
    <location>
        <position position="513"/>
    </location>
</feature>
<evidence type="ECO:0000256" key="7">
    <source>
        <dbReference type="ARBA" id="ARBA00023204"/>
    </source>
</evidence>
<evidence type="ECO:0000256" key="9">
    <source>
        <dbReference type="PIRSR" id="PIRSR610347-1"/>
    </source>
</evidence>
<dbReference type="GO" id="GO:0003697">
    <property type="term" value="F:single-stranded DNA binding"/>
    <property type="evidence" value="ECO:0007669"/>
    <property type="project" value="TreeGrafter"/>
</dbReference>
<dbReference type="PANTHER" id="PTHR12415:SF0">
    <property type="entry name" value="TYROSYL-DNA PHOSPHODIESTERASE 1"/>
    <property type="match status" value="1"/>
</dbReference>
<dbReference type="RefSeq" id="XP_018714793.1">
    <property type="nucleotide sequence ID" value="XM_018855669.1"/>
</dbReference>
<dbReference type="Gene3D" id="3.30.870.10">
    <property type="entry name" value="Endonuclease Chain A"/>
    <property type="match status" value="2"/>
</dbReference>
<reference evidence="12 13" key="1">
    <citation type="submission" date="2016-05" db="EMBL/GenBank/DDBJ databases">
        <title>Comparative genomics of biotechnologically important yeasts.</title>
        <authorList>
            <consortium name="DOE Joint Genome Institute"/>
            <person name="Riley R."/>
            <person name="Haridas S."/>
            <person name="Wolfe K.H."/>
            <person name="Lopes M.R."/>
            <person name="Hittinger C.T."/>
            <person name="Goker M."/>
            <person name="Salamov A."/>
            <person name="Wisecaver J."/>
            <person name="Long T.M."/>
            <person name="Aerts A.L."/>
            <person name="Barry K."/>
            <person name="Choi C."/>
            <person name="Clum A."/>
            <person name="Coughlan A.Y."/>
            <person name="Deshpande S."/>
            <person name="Douglass A.P."/>
            <person name="Hanson S.J."/>
            <person name="Klenk H.-P."/>
            <person name="LaButti K."/>
            <person name="Lapidus A."/>
            <person name="Lindquist E."/>
            <person name="Lipzen A."/>
            <person name="Meier-kolthoff J.P."/>
            <person name="Ohm R.A."/>
            <person name="Otillar R.P."/>
            <person name="Pangilinan J."/>
            <person name="Peng Y."/>
            <person name="Rokas A."/>
            <person name="Rosa C.A."/>
            <person name="Scheuner C."/>
            <person name="Sibirny A.A."/>
            <person name="Slot J.C."/>
            <person name="Stielow J.B."/>
            <person name="Sun H."/>
            <person name="Kurtzman C.P."/>
            <person name="Blackwell M."/>
            <person name="Grigoriev I.V."/>
            <person name="Jeffries T.W."/>
        </authorList>
    </citation>
    <scope>NUCLEOTIDE SEQUENCE [LARGE SCALE GENOMIC DNA]</scope>
    <source>
        <strain evidence="12 13">NRRL YB-4993</strain>
    </source>
</reference>
<proteinExistence type="inferred from homology"/>
<keyword evidence="6" id="KW-0269">Exonuclease</keyword>
<evidence type="ECO:0000313" key="13">
    <source>
        <dbReference type="Proteomes" id="UP000092555"/>
    </source>
</evidence>
<keyword evidence="13" id="KW-1185">Reference proteome</keyword>
<dbReference type="GO" id="GO:0006281">
    <property type="term" value="P:DNA repair"/>
    <property type="evidence" value="ECO:0007669"/>
    <property type="project" value="UniProtKB-KW"/>
</dbReference>
<dbReference type="Proteomes" id="UP000092555">
    <property type="component" value="Unassembled WGS sequence"/>
</dbReference>
<name>A0A1A0HK99_9ASCO</name>
<evidence type="ECO:0000256" key="5">
    <source>
        <dbReference type="ARBA" id="ARBA00022801"/>
    </source>
</evidence>
<dbReference type="AlphaFoldDB" id="A0A1A0HK99"/>
<evidence type="ECO:0000256" key="10">
    <source>
        <dbReference type="PIRSR" id="PIRSR610347-2"/>
    </source>
</evidence>
<evidence type="ECO:0000256" key="3">
    <source>
        <dbReference type="ARBA" id="ARBA00022722"/>
    </source>
</evidence>
<evidence type="ECO:0000313" key="12">
    <source>
        <dbReference type="EMBL" id="OBA24312.1"/>
    </source>
</evidence>
<dbReference type="InterPro" id="IPR010347">
    <property type="entry name" value="Tdp1"/>
</dbReference>
<accession>A0A1A0HK99</accession>
<dbReference type="PANTHER" id="PTHR12415">
    <property type="entry name" value="TYROSYL-DNA PHOSPHODIESTERASE 1"/>
    <property type="match status" value="1"/>
</dbReference>
<evidence type="ECO:0000256" key="1">
    <source>
        <dbReference type="ARBA" id="ARBA00004123"/>
    </source>
</evidence>